<dbReference type="AlphaFoldDB" id="A0A8S1SSY8"/>
<protein>
    <submittedName>
        <fullName evidence="2">Uncharacterized protein</fullName>
    </submittedName>
</protein>
<dbReference type="Proteomes" id="UP000689195">
    <property type="component" value="Unassembled WGS sequence"/>
</dbReference>
<evidence type="ECO:0000313" key="2">
    <source>
        <dbReference type="EMBL" id="CAD8141592.1"/>
    </source>
</evidence>
<gene>
    <name evidence="2" type="ORF">PPENT_87.1.T0100208</name>
</gene>
<organism evidence="2 3">
    <name type="scientific">Paramecium pentaurelia</name>
    <dbReference type="NCBI Taxonomy" id="43138"/>
    <lineage>
        <taxon>Eukaryota</taxon>
        <taxon>Sar</taxon>
        <taxon>Alveolata</taxon>
        <taxon>Ciliophora</taxon>
        <taxon>Intramacronucleata</taxon>
        <taxon>Oligohymenophorea</taxon>
        <taxon>Peniculida</taxon>
        <taxon>Parameciidae</taxon>
        <taxon>Paramecium</taxon>
    </lineage>
</organism>
<feature type="compositionally biased region" description="Low complexity" evidence="1">
    <location>
        <begin position="1"/>
        <end position="12"/>
    </location>
</feature>
<evidence type="ECO:0000313" key="3">
    <source>
        <dbReference type="Proteomes" id="UP000689195"/>
    </source>
</evidence>
<sequence>MKQYQSQPQKSPSNREKSNTVFTQMDSVENGCLNENKQHDQYFNQIIQMLQKRQEFQEQEYRIKVASLQKRIKYLIQISSQLTQQNTQLKLQYSDLVKEYDIMKDRIINYEGIMKTKNSDYQLSLDEVTKLKTEREKLIGLANKYHERSKIRQKQIIDQENTITILQKQVNDLQKDNLILVSEKQNLLLQFQQNPQFANQQQNILQQEIVTKTQQNIDLSNKNEIQQIIKRFLNDYCIHLTYINNETNQLIVLLKEYHDINLDINNQSKYNMLIKQFDSLINKYNQMLEQQIKFQYQFNISTQDTLLLNNNNNQNFYNNNNNANNTILSSKRNSYNNFYQNNVKQDILKTSKFIKIQQINMFLTQIVESFIIYIFRVRNLNHQILQSDPSHSEQKTTLKKVIIMIIAIIRMQKKKKYLDYKPMVIELPIEETMYQLLEIISTQQQLIEKFQE</sequence>
<accession>A0A8S1SSY8</accession>
<name>A0A8S1SSY8_9CILI</name>
<dbReference type="OrthoDB" id="306880at2759"/>
<comment type="caution">
    <text evidence="2">The sequence shown here is derived from an EMBL/GenBank/DDBJ whole genome shotgun (WGS) entry which is preliminary data.</text>
</comment>
<proteinExistence type="predicted"/>
<reference evidence="2" key="1">
    <citation type="submission" date="2021-01" db="EMBL/GenBank/DDBJ databases">
        <authorList>
            <consortium name="Genoscope - CEA"/>
            <person name="William W."/>
        </authorList>
    </citation>
    <scope>NUCLEOTIDE SEQUENCE</scope>
</reference>
<feature type="region of interest" description="Disordered" evidence="1">
    <location>
        <begin position="1"/>
        <end position="20"/>
    </location>
</feature>
<evidence type="ECO:0000256" key="1">
    <source>
        <dbReference type="SAM" id="MobiDB-lite"/>
    </source>
</evidence>
<dbReference type="EMBL" id="CAJJDO010000010">
    <property type="protein sequence ID" value="CAD8141592.1"/>
    <property type="molecule type" value="Genomic_DNA"/>
</dbReference>
<keyword evidence="3" id="KW-1185">Reference proteome</keyword>